<name>A0A3S5CRU5_9PLAT</name>
<protein>
    <submittedName>
        <fullName evidence="2">Uncharacterized protein</fullName>
    </submittedName>
</protein>
<evidence type="ECO:0000256" key="1">
    <source>
        <dbReference type="SAM" id="MobiDB-lite"/>
    </source>
</evidence>
<feature type="compositionally biased region" description="Polar residues" evidence="1">
    <location>
        <begin position="14"/>
        <end position="40"/>
    </location>
</feature>
<sequence length="148" mass="15928">MKYRLANGDLHQVQPDSSAKLSRLDSTGASSTGKSSPIASVASTETDAFFPGLPRALRPTATASRRLRRLSVFQQLRLRPNEADDVSTDRMQLDSHDFAEAAAGSTVFLGSLANLTAMGDKTRAQALKSWAASGYRSIFNRRRPATGA</sequence>
<dbReference type="AlphaFoldDB" id="A0A3S5CRU5"/>
<dbReference type="EMBL" id="CAAALY010120719">
    <property type="protein sequence ID" value="VEL31288.1"/>
    <property type="molecule type" value="Genomic_DNA"/>
</dbReference>
<gene>
    <name evidence="2" type="ORF">PXEA_LOCUS24728</name>
</gene>
<organism evidence="2 3">
    <name type="scientific">Protopolystoma xenopodis</name>
    <dbReference type="NCBI Taxonomy" id="117903"/>
    <lineage>
        <taxon>Eukaryota</taxon>
        <taxon>Metazoa</taxon>
        <taxon>Spiralia</taxon>
        <taxon>Lophotrochozoa</taxon>
        <taxon>Platyhelminthes</taxon>
        <taxon>Monogenea</taxon>
        <taxon>Polyopisthocotylea</taxon>
        <taxon>Polystomatidea</taxon>
        <taxon>Polystomatidae</taxon>
        <taxon>Protopolystoma</taxon>
    </lineage>
</organism>
<proteinExistence type="predicted"/>
<evidence type="ECO:0000313" key="2">
    <source>
        <dbReference type="EMBL" id="VEL31288.1"/>
    </source>
</evidence>
<evidence type="ECO:0000313" key="3">
    <source>
        <dbReference type="Proteomes" id="UP000784294"/>
    </source>
</evidence>
<keyword evidence="3" id="KW-1185">Reference proteome</keyword>
<reference evidence="2" key="1">
    <citation type="submission" date="2018-11" db="EMBL/GenBank/DDBJ databases">
        <authorList>
            <consortium name="Pathogen Informatics"/>
        </authorList>
    </citation>
    <scope>NUCLEOTIDE SEQUENCE</scope>
</reference>
<feature type="region of interest" description="Disordered" evidence="1">
    <location>
        <begin position="1"/>
        <end position="40"/>
    </location>
</feature>
<dbReference type="Proteomes" id="UP000784294">
    <property type="component" value="Unassembled WGS sequence"/>
</dbReference>
<comment type="caution">
    <text evidence="2">The sequence shown here is derived from an EMBL/GenBank/DDBJ whole genome shotgun (WGS) entry which is preliminary data.</text>
</comment>
<accession>A0A3S5CRU5</accession>